<protein>
    <submittedName>
        <fullName evidence="1">Uncharacterized protein</fullName>
    </submittedName>
</protein>
<evidence type="ECO:0000313" key="1">
    <source>
        <dbReference type="EMBL" id="VVO79183.1"/>
    </source>
</evidence>
<name>A0A5E7J7E8_PSEFL</name>
<sequence>MNKVNYAIEWADRAEADARKAVGPNAAITDGDYREAIYRVYPGFLLFCFCEKYRDEFATYWQKMEGITPARLHLIEKHHWLPEQALALKEEQILLLLHQELRELHLPAQVQERLLKDFAYLKIQDLPLNQYEKPAKEHAL</sequence>
<evidence type="ECO:0000313" key="2">
    <source>
        <dbReference type="Proteomes" id="UP000349468"/>
    </source>
</evidence>
<dbReference type="AlphaFoldDB" id="A0A5E7J7E8"/>
<reference evidence="1 2" key="1">
    <citation type="submission" date="2019-09" db="EMBL/GenBank/DDBJ databases">
        <authorList>
            <person name="Chandra G."/>
            <person name="Truman W A."/>
        </authorList>
    </citation>
    <scope>NUCLEOTIDE SEQUENCE [LARGE SCALE GENOMIC DNA]</scope>
    <source>
        <strain evidence="1">PS870</strain>
    </source>
</reference>
<dbReference type="RefSeq" id="WP_154912038.1">
    <property type="nucleotide sequence ID" value="NZ_CABVIK010000005.1"/>
</dbReference>
<proteinExistence type="predicted"/>
<dbReference type="Proteomes" id="UP000349468">
    <property type="component" value="Unassembled WGS sequence"/>
</dbReference>
<accession>A0A5E7J7E8</accession>
<gene>
    <name evidence="1" type="ORF">PS870_01699</name>
</gene>
<organism evidence="1 2">
    <name type="scientific">Pseudomonas fluorescens</name>
    <dbReference type="NCBI Taxonomy" id="294"/>
    <lineage>
        <taxon>Bacteria</taxon>
        <taxon>Pseudomonadati</taxon>
        <taxon>Pseudomonadota</taxon>
        <taxon>Gammaproteobacteria</taxon>
        <taxon>Pseudomonadales</taxon>
        <taxon>Pseudomonadaceae</taxon>
        <taxon>Pseudomonas</taxon>
    </lineage>
</organism>
<dbReference type="EMBL" id="CABVIK010000005">
    <property type="protein sequence ID" value="VVO79183.1"/>
    <property type="molecule type" value="Genomic_DNA"/>
</dbReference>